<keyword evidence="3" id="KW-1185">Reference proteome</keyword>
<name>A0ABD5QFD7_9EURY</name>
<feature type="transmembrane region" description="Helical" evidence="1">
    <location>
        <begin position="21"/>
        <end position="44"/>
    </location>
</feature>
<gene>
    <name evidence="2" type="ORF">ACFPFO_11455</name>
</gene>
<evidence type="ECO:0000313" key="2">
    <source>
        <dbReference type="EMBL" id="MFC4988360.1"/>
    </source>
</evidence>
<feature type="transmembrane region" description="Helical" evidence="1">
    <location>
        <begin position="91"/>
        <end position="111"/>
    </location>
</feature>
<comment type="caution">
    <text evidence="2">The sequence shown here is derived from an EMBL/GenBank/DDBJ whole genome shotgun (WGS) entry which is preliminary data.</text>
</comment>
<reference evidence="2 3" key="1">
    <citation type="journal article" date="2019" name="Int. J. Syst. Evol. Microbiol.">
        <title>The Global Catalogue of Microorganisms (GCM) 10K type strain sequencing project: providing services to taxonomists for standard genome sequencing and annotation.</title>
        <authorList>
            <consortium name="The Broad Institute Genomics Platform"/>
            <consortium name="The Broad Institute Genome Sequencing Center for Infectious Disease"/>
            <person name="Wu L."/>
            <person name="Ma J."/>
        </authorList>
    </citation>
    <scope>NUCLEOTIDE SEQUENCE [LARGE SCALE GENOMIC DNA]</scope>
    <source>
        <strain evidence="2 3">CGMCC 1.15824</strain>
    </source>
</reference>
<proteinExistence type="predicted"/>
<feature type="transmembrane region" description="Helical" evidence="1">
    <location>
        <begin position="131"/>
        <end position="150"/>
    </location>
</feature>
<keyword evidence="1" id="KW-0472">Membrane</keyword>
<accession>A0ABD5QFD7</accession>
<feature type="transmembrane region" description="Helical" evidence="1">
    <location>
        <begin position="162"/>
        <end position="179"/>
    </location>
</feature>
<feature type="transmembrane region" description="Helical" evidence="1">
    <location>
        <begin position="185"/>
        <end position="205"/>
    </location>
</feature>
<dbReference type="EMBL" id="JBHSJG010000036">
    <property type="protein sequence ID" value="MFC4988360.1"/>
    <property type="molecule type" value="Genomic_DNA"/>
</dbReference>
<dbReference type="AlphaFoldDB" id="A0ABD5QFD7"/>
<dbReference type="Proteomes" id="UP001595925">
    <property type="component" value="Unassembled WGS sequence"/>
</dbReference>
<evidence type="ECO:0000256" key="1">
    <source>
        <dbReference type="SAM" id="Phobius"/>
    </source>
</evidence>
<organism evidence="2 3">
    <name type="scientific">Saliphagus infecundisoli</name>
    <dbReference type="NCBI Taxonomy" id="1849069"/>
    <lineage>
        <taxon>Archaea</taxon>
        <taxon>Methanobacteriati</taxon>
        <taxon>Methanobacteriota</taxon>
        <taxon>Stenosarchaea group</taxon>
        <taxon>Halobacteria</taxon>
        <taxon>Halobacteriales</taxon>
        <taxon>Natrialbaceae</taxon>
        <taxon>Saliphagus</taxon>
    </lineage>
</organism>
<feature type="transmembrane region" description="Helical" evidence="1">
    <location>
        <begin position="246"/>
        <end position="268"/>
    </location>
</feature>
<protein>
    <recommendedName>
        <fullName evidence="4">Rhomboid family intramembrane serine protease</fullName>
    </recommendedName>
</protein>
<feature type="transmembrane region" description="Helical" evidence="1">
    <location>
        <begin position="64"/>
        <end position="84"/>
    </location>
</feature>
<feature type="transmembrane region" description="Helical" evidence="1">
    <location>
        <begin position="212"/>
        <end position="234"/>
    </location>
</feature>
<keyword evidence="1" id="KW-1133">Transmembrane helix</keyword>
<sequence length="282" mass="29521">MSDPRVRPFLRARLHPGDLAVHAAVAAVLIGVYLAPIPYTEFLFRPATSGPREAYLSLLGHANAVHLAGNVAGYLLVSLLALCLLAPRRRLYYASVAVLFLVVPPIAAVVMEPLLARTASAAIGSYRGAGFSLVTAGLVGLLAVAVAVHQADRLAGPLPPELAAPALFSVALAVPAIRYDAPRVPAAVATLLGAAALAYGTGVLVRSYRRRPVLEVALSMTALATFLGAASDLFPPRRGVVGIEPHFVGLLAGFALSWLVWIAWRGLAARSGPSARRRREPG</sequence>
<keyword evidence="1" id="KW-0812">Transmembrane</keyword>
<dbReference type="RefSeq" id="WP_224827180.1">
    <property type="nucleotide sequence ID" value="NZ_JAIVEF010000001.1"/>
</dbReference>
<evidence type="ECO:0000313" key="3">
    <source>
        <dbReference type="Proteomes" id="UP001595925"/>
    </source>
</evidence>
<evidence type="ECO:0008006" key="4">
    <source>
        <dbReference type="Google" id="ProtNLM"/>
    </source>
</evidence>